<name>A0A3P3VU65_9GAMM</name>
<sequence length="252" mass="28334">MIDAGLINLPVQSHRHHHHFHQMIVGVSGCADFEVDGLGHRLDRWQGCVVPSDHPHYYCGDPDNRVLVLNLPFGGNDLLPDRVVERLFERPGYFTMDPRLQQLLSLGIQEIQQFPHDQGLAAHVAATFIHGLSHRLGQSQSSPPSPRGRQLDRERLDQFIDAHLGESISVFALAKRVHLSPSQFQRVFKEGYGITPHQYVITRRLQKARELLTDSTLSISEIADHCGFSSQSALTCALQRHQGVTPGQLRRS</sequence>
<keyword evidence="1" id="KW-0805">Transcription regulation</keyword>
<dbReference type="Gene3D" id="1.10.10.60">
    <property type="entry name" value="Homeodomain-like"/>
    <property type="match status" value="1"/>
</dbReference>
<dbReference type="PANTHER" id="PTHR46796">
    <property type="entry name" value="HTH-TYPE TRANSCRIPTIONAL ACTIVATOR RHAS-RELATED"/>
    <property type="match status" value="1"/>
</dbReference>
<dbReference type="PANTHER" id="PTHR46796:SF10">
    <property type="entry name" value="TRANSCRIPTIONAL ACTIVATOR FEAR"/>
    <property type="match status" value="1"/>
</dbReference>
<dbReference type="Gene3D" id="2.60.120.10">
    <property type="entry name" value="Jelly Rolls"/>
    <property type="match status" value="1"/>
</dbReference>
<dbReference type="SUPFAM" id="SSF46689">
    <property type="entry name" value="Homeodomain-like"/>
    <property type="match status" value="2"/>
</dbReference>
<accession>A0A3P3VU65</accession>
<dbReference type="Pfam" id="PF12833">
    <property type="entry name" value="HTH_18"/>
    <property type="match status" value="1"/>
</dbReference>
<keyword evidence="2" id="KW-0238">DNA-binding</keyword>
<reference evidence="5 6" key="1">
    <citation type="submission" date="2018-08" db="EMBL/GenBank/DDBJ databases">
        <authorList>
            <person name="Khan S.A."/>
        </authorList>
    </citation>
    <scope>NUCLEOTIDE SEQUENCE [LARGE SCALE GENOMIC DNA]</scope>
    <source>
        <strain evidence="5 6">GTF-13</strain>
    </source>
</reference>
<dbReference type="AlphaFoldDB" id="A0A3P3VU65"/>
<dbReference type="Proteomes" id="UP000280792">
    <property type="component" value="Unassembled WGS sequence"/>
</dbReference>
<dbReference type="InterPro" id="IPR014710">
    <property type="entry name" value="RmlC-like_jellyroll"/>
</dbReference>
<dbReference type="EMBL" id="QWEZ01000001">
    <property type="protein sequence ID" value="RRJ84303.1"/>
    <property type="molecule type" value="Genomic_DNA"/>
</dbReference>
<dbReference type="SMART" id="SM00342">
    <property type="entry name" value="HTH_ARAC"/>
    <property type="match status" value="1"/>
</dbReference>
<evidence type="ECO:0000259" key="4">
    <source>
        <dbReference type="PROSITE" id="PS01124"/>
    </source>
</evidence>
<reference evidence="5 6" key="2">
    <citation type="submission" date="2018-12" db="EMBL/GenBank/DDBJ databases">
        <title>Simiduia agarivorans gen. nov., sp. nov., a marine, agarolytic bacterium isolated from shallow coastal water from Keelung, Taiwan.</title>
        <authorList>
            <person name="Shieh W.Y."/>
        </authorList>
    </citation>
    <scope>NUCLEOTIDE SEQUENCE [LARGE SCALE GENOMIC DNA]</scope>
    <source>
        <strain evidence="5 6">GTF-13</strain>
    </source>
</reference>
<evidence type="ECO:0000256" key="2">
    <source>
        <dbReference type="ARBA" id="ARBA00023125"/>
    </source>
</evidence>
<dbReference type="RefSeq" id="WP_125014731.1">
    <property type="nucleotide sequence ID" value="NZ_QWEZ01000001.1"/>
</dbReference>
<organism evidence="5 6">
    <name type="scientific">Aestuariirhabdus litorea</name>
    <dbReference type="NCBI Taxonomy" id="2528527"/>
    <lineage>
        <taxon>Bacteria</taxon>
        <taxon>Pseudomonadati</taxon>
        <taxon>Pseudomonadota</taxon>
        <taxon>Gammaproteobacteria</taxon>
        <taxon>Oceanospirillales</taxon>
        <taxon>Aestuariirhabdaceae</taxon>
        <taxon>Aestuariirhabdus</taxon>
    </lineage>
</organism>
<evidence type="ECO:0000313" key="6">
    <source>
        <dbReference type="Proteomes" id="UP000280792"/>
    </source>
</evidence>
<dbReference type="InterPro" id="IPR011051">
    <property type="entry name" value="RmlC_Cupin_sf"/>
</dbReference>
<evidence type="ECO:0000313" key="5">
    <source>
        <dbReference type="EMBL" id="RRJ84303.1"/>
    </source>
</evidence>
<dbReference type="GO" id="GO:0043565">
    <property type="term" value="F:sequence-specific DNA binding"/>
    <property type="evidence" value="ECO:0007669"/>
    <property type="project" value="InterPro"/>
</dbReference>
<evidence type="ECO:0000256" key="1">
    <source>
        <dbReference type="ARBA" id="ARBA00023015"/>
    </source>
</evidence>
<dbReference type="PROSITE" id="PS01124">
    <property type="entry name" value="HTH_ARAC_FAMILY_2"/>
    <property type="match status" value="1"/>
</dbReference>
<gene>
    <name evidence="5" type="ORF">D0544_04125</name>
</gene>
<feature type="domain" description="HTH araC/xylS-type" evidence="4">
    <location>
        <begin position="154"/>
        <end position="252"/>
    </location>
</feature>
<dbReference type="InterPro" id="IPR018060">
    <property type="entry name" value="HTH_AraC"/>
</dbReference>
<protein>
    <submittedName>
        <fullName evidence="5">AraC family transcriptional regulator</fullName>
    </submittedName>
</protein>
<dbReference type="GO" id="GO:0003700">
    <property type="term" value="F:DNA-binding transcription factor activity"/>
    <property type="evidence" value="ECO:0007669"/>
    <property type="project" value="InterPro"/>
</dbReference>
<dbReference type="InterPro" id="IPR050204">
    <property type="entry name" value="AraC_XylS_family_regulators"/>
</dbReference>
<dbReference type="SUPFAM" id="SSF51182">
    <property type="entry name" value="RmlC-like cupins"/>
    <property type="match status" value="1"/>
</dbReference>
<comment type="caution">
    <text evidence="5">The sequence shown here is derived from an EMBL/GenBank/DDBJ whole genome shotgun (WGS) entry which is preliminary data.</text>
</comment>
<keyword evidence="3" id="KW-0804">Transcription</keyword>
<evidence type="ECO:0000256" key="3">
    <source>
        <dbReference type="ARBA" id="ARBA00023163"/>
    </source>
</evidence>
<proteinExistence type="predicted"/>
<dbReference type="InterPro" id="IPR009057">
    <property type="entry name" value="Homeodomain-like_sf"/>
</dbReference>
<keyword evidence="6" id="KW-1185">Reference proteome</keyword>